<keyword evidence="3" id="KW-0862">Zinc</keyword>
<evidence type="ECO:0000256" key="2">
    <source>
        <dbReference type="ARBA" id="ARBA00022771"/>
    </source>
</evidence>
<evidence type="ECO:0000256" key="4">
    <source>
        <dbReference type="SAM" id="Coils"/>
    </source>
</evidence>
<keyword evidence="1" id="KW-0479">Metal-binding</keyword>
<evidence type="ECO:0008006" key="7">
    <source>
        <dbReference type="Google" id="ProtNLM"/>
    </source>
</evidence>
<keyword evidence="4" id="KW-0175">Coiled coil</keyword>
<evidence type="ECO:0000313" key="6">
    <source>
        <dbReference type="Proteomes" id="UP001443914"/>
    </source>
</evidence>
<name>A0AAW1HME8_SAPOF</name>
<dbReference type="GO" id="GO:0008270">
    <property type="term" value="F:zinc ion binding"/>
    <property type="evidence" value="ECO:0007669"/>
    <property type="project" value="UniProtKB-KW"/>
</dbReference>
<sequence length="328" mass="37472">MAIQRHMYPANLGLPISSQDYFVFGNNNFVNNNNNDNNMEFNHDILQHKLLQQQRQQQFQYQQQQQQQLRNMQQRNYCVNEDNFVFLQPSKKQKLVTATGATTTTTATTASTATIDSDNHMLMDFSQSLSVQLQKQGHEIDRYITLQNEWLKLALQEQRKQQIGAIIKKLESKTLQLLKQKDDEIEVATKRAIELQEIVKKLELENQAWQRIALENEAIVFSLNNTLEQLKQQQQQEECCSSSSSSNEVEDGKSSCNNNILDNNKSNNNTIKGETSVVVVCKVCKIRNACVLLLPCKHMCCCKVCDVVVDNCPLCNSPKMATIHALIS</sequence>
<dbReference type="AlphaFoldDB" id="A0AAW1HME8"/>
<dbReference type="Pfam" id="PF13920">
    <property type="entry name" value="zf-C3HC4_3"/>
    <property type="match status" value="1"/>
</dbReference>
<proteinExistence type="predicted"/>
<dbReference type="Proteomes" id="UP001443914">
    <property type="component" value="Unassembled WGS sequence"/>
</dbReference>
<organism evidence="5 6">
    <name type="scientific">Saponaria officinalis</name>
    <name type="common">Common soapwort</name>
    <name type="synonym">Lychnis saponaria</name>
    <dbReference type="NCBI Taxonomy" id="3572"/>
    <lineage>
        <taxon>Eukaryota</taxon>
        <taxon>Viridiplantae</taxon>
        <taxon>Streptophyta</taxon>
        <taxon>Embryophyta</taxon>
        <taxon>Tracheophyta</taxon>
        <taxon>Spermatophyta</taxon>
        <taxon>Magnoliopsida</taxon>
        <taxon>eudicotyledons</taxon>
        <taxon>Gunneridae</taxon>
        <taxon>Pentapetalae</taxon>
        <taxon>Caryophyllales</taxon>
        <taxon>Caryophyllaceae</taxon>
        <taxon>Caryophylleae</taxon>
        <taxon>Saponaria</taxon>
    </lineage>
</organism>
<dbReference type="PANTHER" id="PTHR42647:SF22">
    <property type="entry name" value="BOI-RELATED E3 UBIQUITIN-PROTEIN LIGASE 2-RELATED"/>
    <property type="match status" value="1"/>
</dbReference>
<evidence type="ECO:0000256" key="1">
    <source>
        <dbReference type="ARBA" id="ARBA00022723"/>
    </source>
</evidence>
<protein>
    <recommendedName>
        <fullName evidence="7">RING-type domain-containing protein</fullName>
    </recommendedName>
</protein>
<gene>
    <name evidence="5" type="ORF">RND81_11G150600</name>
</gene>
<dbReference type="Gene3D" id="3.30.40.10">
    <property type="entry name" value="Zinc/RING finger domain, C3HC4 (zinc finger)"/>
    <property type="match status" value="1"/>
</dbReference>
<feature type="coiled-coil region" evidence="4">
    <location>
        <begin position="178"/>
        <end position="212"/>
    </location>
</feature>
<reference evidence="5" key="1">
    <citation type="submission" date="2024-03" db="EMBL/GenBank/DDBJ databases">
        <title>WGS assembly of Saponaria officinalis var. Norfolk2.</title>
        <authorList>
            <person name="Jenkins J."/>
            <person name="Shu S."/>
            <person name="Grimwood J."/>
            <person name="Barry K."/>
            <person name="Goodstein D."/>
            <person name="Schmutz J."/>
            <person name="Leebens-Mack J."/>
            <person name="Osbourn A."/>
        </authorList>
    </citation>
    <scope>NUCLEOTIDE SEQUENCE [LARGE SCALE GENOMIC DNA]</scope>
    <source>
        <strain evidence="5">JIC</strain>
    </source>
</reference>
<dbReference type="InterPro" id="IPR013083">
    <property type="entry name" value="Znf_RING/FYVE/PHD"/>
</dbReference>
<evidence type="ECO:0000313" key="5">
    <source>
        <dbReference type="EMBL" id="KAK9677542.1"/>
    </source>
</evidence>
<dbReference type="PIRSF" id="PIRSF036836">
    <property type="entry name" value="RNase_bind_SBP1"/>
    <property type="match status" value="1"/>
</dbReference>
<dbReference type="PANTHER" id="PTHR42647">
    <property type="entry name" value="SBP (S-RIBONUCLEASE BINDING PROTEIN) FAMILY PROTEIN"/>
    <property type="match status" value="1"/>
</dbReference>
<evidence type="ECO:0000256" key="3">
    <source>
        <dbReference type="ARBA" id="ARBA00022833"/>
    </source>
</evidence>
<keyword evidence="6" id="KW-1185">Reference proteome</keyword>
<comment type="caution">
    <text evidence="5">The sequence shown here is derived from an EMBL/GenBank/DDBJ whole genome shotgun (WGS) entry which is preliminary data.</text>
</comment>
<dbReference type="EMBL" id="JBDFQZ010000011">
    <property type="protein sequence ID" value="KAK9677542.1"/>
    <property type="molecule type" value="Genomic_DNA"/>
</dbReference>
<dbReference type="GO" id="GO:0004842">
    <property type="term" value="F:ubiquitin-protein transferase activity"/>
    <property type="evidence" value="ECO:0007669"/>
    <property type="project" value="TreeGrafter"/>
</dbReference>
<keyword evidence="2" id="KW-0863">Zinc-finger</keyword>
<accession>A0AAW1HME8</accession>